<proteinExistence type="predicted"/>
<dbReference type="EMBL" id="CP095073">
    <property type="protein sequence ID" value="UOQ44204.1"/>
    <property type="molecule type" value="Genomic_DNA"/>
</dbReference>
<keyword evidence="2" id="KW-1185">Reference proteome</keyword>
<accession>A0ABY4EKP5</accession>
<dbReference type="Gene3D" id="3.50.50.60">
    <property type="entry name" value="FAD/NAD(P)-binding domain"/>
    <property type="match status" value="2"/>
</dbReference>
<sequence>MKVAIIGAGLAGLSCALTLEKHGISADIYEKQREAGFQVTIAELMTPVIHAPIKDAVKYFSENHELHLRPMTNIQKIHVHSKNESAFIEGNLGFINMRGTHEQSFEKQMASQLNHTTIHYNHHVTHEELAEEYSPIILASGDPCDTEHIQPFETAFTSTFSIAIVHGNFIKTEVHTWFNNQFAPKGMAYLLPHSESEATLALVYPQYGKQWMTNKESFWKETKAAVSKTLNQELSFEKEYSINDYAVGRCRYPRIGNTFFTGNCLGALTPFLGFGQTSSILSGIYAALDICRKGDYEKLSKQLLKDYHYSLTLRNALEHLNDHQFDLVTKSLHLPMVEKAITSPHANFLKVLSQILRPFIKSSEQKLDGND</sequence>
<dbReference type="Pfam" id="PF13450">
    <property type="entry name" value="NAD_binding_8"/>
    <property type="match status" value="1"/>
</dbReference>
<dbReference type="PRINTS" id="PR00420">
    <property type="entry name" value="RNGMNOXGNASE"/>
</dbReference>
<dbReference type="Proteomes" id="UP000831787">
    <property type="component" value="Chromosome"/>
</dbReference>
<gene>
    <name evidence="1" type="ORF">MUN89_20490</name>
</gene>
<protein>
    <submittedName>
        <fullName evidence="1">NAD(P)-binding protein</fullName>
    </submittedName>
</protein>
<name>A0ABY4EKP5_9BACI</name>
<organism evidence="1 2">
    <name type="scientific">Halobacillus salinarum</name>
    <dbReference type="NCBI Taxonomy" id="2932257"/>
    <lineage>
        <taxon>Bacteria</taxon>
        <taxon>Bacillati</taxon>
        <taxon>Bacillota</taxon>
        <taxon>Bacilli</taxon>
        <taxon>Bacillales</taxon>
        <taxon>Bacillaceae</taxon>
        <taxon>Halobacillus</taxon>
    </lineage>
</organism>
<evidence type="ECO:0000313" key="1">
    <source>
        <dbReference type="EMBL" id="UOQ44204.1"/>
    </source>
</evidence>
<dbReference type="RefSeq" id="WP_244709974.1">
    <property type="nucleotide sequence ID" value="NZ_CP095073.1"/>
</dbReference>
<dbReference type="SUPFAM" id="SSF51905">
    <property type="entry name" value="FAD/NAD(P)-binding domain"/>
    <property type="match status" value="1"/>
</dbReference>
<evidence type="ECO:0000313" key="2">
    <source>
        <dbReference type="Proteomes" id="UP000831787"/>
    </source>
</evidence>
<reference evidence="1 2" key="1">
    <citation type="submission" date="2022-04" db="EMBL/GenBank/DDBJ databases">
        <title>Halobacillus sp. isolated from saltern.</title>
        <authorList>
            <person name="Won M."/>
            <person name="Lee C.-M."/>
            <person name="Woen H.-Y."/>
            <person name="Kwon S.-W."/>
        </authorList>
    </citation>
    <scope>NUCLEOTIDE SEQUENCE [LARGE SCALE GENOMIC DNA]</scope>
    <source>
        <strain evidence="1 2">SSBR10-3</strain>
    </source>
</reference>
<dbReference type="InterPro" id="IPR036188">
    <property type="entry name" value="FAD/NAD-bd_sf"/>
</dbReference>
<dbReference type="PROSITE" id="PS51257">
    <property type="entry name" value="PROKAR_LIPOPROTEIN"/>
    <property type="match status" value="1"/>
</dbReference>